<dbReference type="PANTHER" id="PTHR11614">
    <property type="entry name" value="PHOSPHOLIPASE-RELATED"/>
    <property type="match status" value="1"/>
</dbReference>
<dbReference type="InterPro" id="IPR022742">
    <property type="entry name" value="Hydrolase_4"/>
</dbReference>
<dbReference type="Proteomes" id="UP000192674">
    <property type="component" value="Unassembled WGS sequence"/>
</dbReference>
<evidence type="ECO:0000313" key="2">
    <source>
        <dbReference type="EMBL" id="SMD11555.1"/>
    </source>
</evidence>
<dbReference type="Gene3D" id="3.40.50.1820">
    <property type="entry name" value="alpha/beta hydrolase"/>
    <property type="match status" value="1"/>
</dbReference>
<evidence type="ECO:0000313" key="3">
    <source>
        <dbReference type="Proteomes" id="UP000192674"/>
    </source>
</evidence>
<dbReference type="SUPFAM" id="SSF53474">
    <property type="entry name" value="alpha/beta-Hydrolases"/>
    <property type="match status" value="1"/>
</dbReference>
<evidence type="ECO:0000259" key="1">
    <source>
        <dbReference type="Pfam" id="PF12146"/>
    </source>
</evidence>
<name>A0A1Y5XQD2_KIBAR</name>
<dbReference type="GO" id="GO:0016787">
    <property type="term" value="F:hydrolase activity"/>
    <property type="evidence" value="ECO:0007669"/>
    <property type="project" value="UniProtKB-KW"/>
</dbReference>
<dbReference type="InterPro" id="IPR051044">
    <property type="entry name" value="MAG_DAG_Lipase"/>
</dbReference>
<gene>
    <name evidence="2" type="ORF">SAMN05661093_04805</name>
</gene>
<dbReference type="AlphaFoldDB" id="A0A1Y5XQD2"/>
<keyword evidence="3" id="KW-1185">Reference proteome</keyword>
<accession>A0A1Y5XQD2</accession>
<dbReference type="RefSeq" id="WP_200825650.1">
    <property type="nucleotide sequence ID" value="NZ_FWXV01000003.1"/>
</dbReference>
<sequence length="304" mass="33965">MSDDFDTRTLQLKGDIIATLVRVPADGETRGAILYVHGFADYFFQRHVAEHFTAQGYDFYAVDLRYYGRSLRDGDTPNFALDLSIYYEELDAAAELIREDGHERFTVMAHSTGGLITPLWLDARKDLPVDALVLNSPWFELAEPWLARTVGTAAIKALGRYLPKLVLRPGLGGVYGQSIHKDHHGEWDFDLKMKPLNAFPVLLGWLRAIRIGHAKLQAGLDVRVPILVLHSSRSLLRAKAWTPEAMTADTVLDVADMVKYAPKLGRDVTVVEIADGLHDLFLSAEAVRTKALTEVDNWLARQAS</sequence>
<dbReference type="Pfam" id="PF12146">
    <property type="entry name" value="Hydrolase_4"/>
    <property type="match status" value="1"/>
</dbReference>
<organism evidence="2 3">
    <name type="scientific">Kibdelosporangium aridum</name>
    <dbReference type="NCBI Taxonomy" id="2030"/>
    <lineage>
        <taxon>Bacteria</taxon>
        <taxon>Bacillati</taxon>
        <taxon>Actinomycetota</taxon>
        <taxon>Actinomycetes</taxon>
        <taxon>Pseudonocardiales</taxon>
        <taxon>Pseudonocardiaceae</taxon>
        <taxon>Kibdelosporangium</taxon>
    </lineage>
</organism>
<dbReference type="EMBL" id="FWXV01000003">
    <property type="protein sequence ID" value="SMD11555.1"/>
    <property type="molecule type" value="Genomic_DNA"/>
</dbReference>
<protein>
    <submittedName>
        <fullName evidence="2">Lysophospholipase, alpha-beta hydrolase superfamily</fullName>
    </submittedName>
</protein>
<dbReference type="InterPro" id="IPR029058">
    <property type="entry name" value="AB_hydrolase_fold"/>
</dbReference>
<feature type="domain" description="Serine aminopeptidase S33" evidence="1">
    <location>
        <begin position="28"/>
        <end position="233"/>
    </location>
</feature>
<reference evidence="2 3" key="1">
    <citation type="submission" date="2017-04" db="EMBL/GenBank/DDBJ databases">
        <authorList>
            <person name="Afonso C.L."/>
            <person name="Miller P.J."/>
            <person name="Scott M.A."/>
            <person name="Spackman E."/>
            <person name="Goraichik I."/>
            <person name="Dimitrov K.M."/>
            <person name="Suarez D.L."/>
            <person name="Swayne D.E."/>
        </authorList>
    </citation>
    <scope>NUCLEOTIDE SEQUENCE [LARGE SCALE GENOMIC DNA]</scope>
    <source>
        <strain evidence="2 3">DSM 43828</strain>
    </source>
</reference>
<keyword evidence="2" id="KW-0378">Hydrolase</keyword>
<proteinExistence type="predicted"/>